<accession>A0A2Z6E4P9</accession>
<dbReference type="OrthoDB" id="1931120at2"/>
<dbReference type="Gene3D" id="3.30.450.20">
    <property type="entry name" value="PAS domain"/>
    <property type="match status" value="2"/>
</dbReference>
<protein>
    <recommendedName>
        <fullName evidence="2">histidine kinase</fullName>
        <ecNumber evidence="2">2.7.13.3</ecNumber>
    </recommendedName>
</protein>
<dbReference type="PANTHER" id="PTHR43065">
    <property type="entry name" value="SENSOR HISTIDINE KINASE"/>
    <property type="match status" value="1"/>
</dbReference>
<keyword evidence="3" id="KW-0597">Phosphoprotein</keyword>
<dbReference type="PANTHER" id="PTHR43065:SF49">
    <property type="entry name" value="HISTIDINE KINASE"/>
    <property type="match status" value="1"/>
</dbReference>
<dbReference type="Gene3D" id="1.10.287.130">
    <property type="match status" value="1"/>
</dbReference>
<dbReference type="InterPro" id="IPR000014">
    <property type="entry name" value="PAS"/>
</dbReference>
<dbReference type="InterPro" id="IPR003594">
    <property type="entry name" value="HATPase_dom"/>
</dbReference>
<dbReference type="AlphaFoldDB" id="A0A2Z6E4P9"/>
<reference evidence="8" key="2">
    <citation type="submission" date="2018-06" db="EMBL/GenBank/DDBJ databases">
        <title>Genome sequence of Rhodanobacteraceae bacterium strain Dysh456.</title>
        <authorList>
            <person name="Fukui M."/>
        </authorList>
    </citation>
    <scope>NUCLEOTIDE SEQUENCE [LARGE SCALE GENOMIC DNA]</scope>
    <source>
        <strain evidence="8">Dysh456</strain>
    </source>
</reference>
<dbReference type="SUPFAM" id="SSF55785">
    <property type="entry name" value="PYP-like sensor domain (PAS domain)"/>
    <property type="match status" value="2"/>
</dbReference>
<dbReference type="SMART" id="SM00388">
    <property type="entry name" value="HisKA"/>
    <property type="match status" value="1"/>
</dbReference>
<proteinExistence type="predicted"/>
<name>A0A2Z6E4P9_9GAMM</name>
<dbReference type="InterPro" id="IPR036097">
    <property type="entry name" value="HisK_dim/P_sf"/>
</dbReference>
<dbReference type="EMBL" id="AP018560">
    <property type="protein sequence ID" value="BBD79937.1"/>
    <property type="molecule type" value="Genomic_DNA"/>
</dbReference>
<dbReference type="GO" id="GO:0000155">
    <property type="term" value="F:phosphorelay sensor kinase activity"/>
    <property type="evidence" value="ECO:0007669"/>
    <property type="project" value="InterPro"/>
</dbReference>
<dbReference type="PRINTS" id="PR00344">
    <property type="entry name" value="BCTRLSENSOR"/>
</dbReference>
<evidence type="ECO:0000256" key="3">
    <source>
        <dbReference type="ARBA" id="ARBA00022553"/>
    </source>
</evidence>
<dbReference type="NCBIfam" id="TIGR00229">
    <property type="entry name" value="sensory_box"/>
    <property type="match status" value="2"/>
</dbReference>
<feature type="domain" description="PAS" evidence="5">
    <location>
        <begin position="27"/>
        <end position="100"/>
    </location>
</feature>
<dbReference type="SUPFAM" id="SSF55874">
    <property type="entry name" value="ATPase domain of HSP90 chaperone/DNA topoisomerase II/histidine kinase"/>
    <property type="match status" value="1"/>
</dbReference>
<evidence type="ECO:0000259" key="6">
    <source>
        <dbReference type="PROSITE" id="PS50113"/>
    </source>
</evidence>
<evidence type="ECO:0000256" key="2">
    <source>
        <dbReference type="ARBA" id="ARBA00012438"/>
    </source>
</evidence>
<dbReference type="Pfam" id="PF02518">
    <property type="entry name" value="HATPase_c"/>
    <property type="match status" value="1"/>
</dbReference>
<dbReference type="KEGG" id="rbd:ALSL_1279"/>
<dbReference type="EC" id="2.7.13.3" evidence="2"/>
<dbReference type="CDD" id="cd00130">
    <property type="entry name" value="PAS"/>
    <property type="match status" value="2"/>
</dbReference>
<dbReference type="InterPro" id="IPR000700">
    <property type="entry name" value="PAS-assoc_C"/>
</dbReference>
<dbReference type="PROSITE" id="PS50112">
    <property type="entry name" value="PAS"/>
    <property type="match status" value="2"/>
</dbReference>
<dbReference type="InterPro" id="IPR005467">
    <property type="entry name" value="His_kinase_dom"/>
</dbReference>
<evidence type="ECO:0000259" key="5">
    <source>
        <dbReference type="PROSITE" id="PS50112"/>
    </source>
</evidence>
<comment type="catalytic activity">
    <reaction evidence="1">
        <text>ATP + protein L-histidine = ADP + protein N-phospho-L-histidine.</text>
        <dbReference type="EC" id="2.7.13.3"/>
    </reaction>
</comment>
<dbReference type="PROSITE" id="PS50113">
    <property type="entry name" value="PAC"/>
    <property type="match status" value="2"/>
</dbReference>
<dbReference type="Pfam" id="PF00512">
    <property type="entry name" value="HisKA"/>
    <property type="match status" value="1"/>
</dbReference>
<dbReference type="Gene3D" id="3.30.565.10">
    <property type="entry name" value="Histidine kinase-like ATPase, C-terminal domain"/>
    <property type="match status" value="1"/>
</dbReference>
<organism evidence="7 8">
    <name type="scientific">Aerosticca soli</name>
    <dbReference type="NCBI Taxonomy" id="2010829"/>
    <lineage>
        <taxon>Bacteria</taxon>
        <taxon>Pseudomonadati</taxon>
        <taxon>Pseudomonadota</taxon>
        <taxon>Gammaproteobacteria</taxon>
        <taxon>Lysobacterales</taxon>
        <taxon>Rhodanobacteraceae</taxon>
        <taxon>Aerosticca</taxon>
    </lineage>
</organism>
<dbReference type="InterPro" id="IPR004358">
    <property type="entry name" value="Sig_transdc_His_kin-like_C"/>
</dbReference>
<dbReference type="PROSITE" id="PS50109">
    <property type="entry name" value="HIS_KIN"/>
    <property type="match status" value="1"/>
</dbReference>
<gene>
    <name evidence="7" type="ORF">ALSL_1279</name>
</gene>
<feature type="domain" description="PAC" evidence="6">
    <location>
        <begin position="102"/>
        <end position="154"/>
    </location>
</feature>
<dbReference type="SMART" id="SM00387">
    <property type="entry name" value="HATPase_c"/>
    <property type="match status" value="1"/>
</dbReference>
<dbReference type="InterPro" id="IPR035965">
    <property type="entry name" value="PAS-like_dom_sf"/>
</dbReference>
<dbReference type="InterPro" id="IPR003661">
    <property type="entry name" value="HisK_dim/P_dom"/>
</dbReference>
<evidence type="ECO:0000259" key="4">
    <source>
        <dbReference type="PROSITE" id="PS50109"/>
    </source>
</evidence>
<dbReference type="SMART" id="SM00091">
    <property type="entry name" value="PAS"/>
    <property type="match status" value="2"/>
</dbReference>
<dbReference type="Pfam" id="PF13426">
    <property type="entry name" value="PAS_9"/>
    <property type="match status" value="2"/>
</dbReference>
<dbReference type="SMART" id="SM00086">
    <property type="entry name" value="PAC"/>
    <property type="match status" value="2"/>
</dbReference>
<sequence length="536" mass="59161">MVMAETTSCGCDICHGAPTQNETTTLVNERYRLLVQSVVDYAIYMLDPEGYVSSWNSGAQQIKGYSATEVLGRHYSMFFSVEDRAAGLPATVLEIAAREGRYNGEMWRTRRDGSRFRALVAIDAIRDDAGRLVGFAKITRDITARWQAQVALEESERRFRLFVEGVPDYAICMLDPEGRIRHWNEGAHHITGYASEEILGQRADRLFDRDDEPAAVSPMFTQAAMHGTYETDHWSRRKDGSRFLAQIALRALRDANGQLHGYAIIIRDVTAQRATEAELEATRGQLIHAQKLDALGQLTGGVAHDFNNILQAITGSLEVARLRLAAGDVDRAEQYVDHAMQSIERAAHLTRRLLAFARRQPLMPACVALNPLVRSMQDLLVRTVGARIEVTFALTETPLHVFCDPSLLETALLNLAINGRDAMPDGGTLRVETRADRDETGEGDGYAVLIVEDNGIGMSEEVAAHAFEPFYTTKPQGQGTGLGLSMIHSFMLQSQGRVQLRSAPGQGTRVELYLPVCTPDAAAPARLAHGVERTDP</sequence>
<keyword evidence="8" id="KW-1185">Reference proteome</keyword>
<feature type="domain" description="Histidine kinase" evidence="4">
    <location>
        <begin position="301"/>
        <end position="518"/>
    </location>
</feature>
<dbReference type="InterPro" id="IPR001610">
    <property type="entry name" value="PAC"/>
</dbReference>
<evidence type="ECO:0000313" key="8">
    <source>
        <dbReference type="Proteomes" id="UP000270530"/>
    </source>
</evidence>
<dbReference type="InterPro" id="IPR036890">
    <property type="entry name" value="HATPase_C_sf"/>
</dbReference>
<reference evidence="8" key="1">
    <citation type="submission" date="2018-04" db="EMBL/GenBank/DDBJ databases">
        <authorList>
            <person name="Watanabe M."/>
            <person name="Kojima H."/>
        </authorList>
    </citation>
    <scope>NUCLEOTIDE SEQUENCE [LARGE SCALE GENOMIC DNA]</scope>
    <source>
        <strain evidence="8">Dysh456</strain>
    </source>
</reference>
<dbReference type="SUPFAM" id="SSF47384">
    <property type="entry name" value="Homodimeric domain of signal transducing histidine kinase"/>
    <property type="match status" value="1"/>
</dbReference>
<dbReference type="Proteomes" id="UP000270530">
    <property type="component" value="Chromosome"/>
</dbReference>
<feature type="domain" description="PAC" evidence="6">
    <location>
        <begin position="229"/>
        <end position="281"/>
    </location>
</feature>
<feature type="domain" description="PAS" evidence="5">
    <location>
        <begin position="155"/>
        <end position="201"/>
    </location>
</feature>
<evidence type="ECO:0000256" key="1">
    <source>
        <dbReference type="ARBA" id="ARBA00000085"/>
    </source>
</evidence>
<evidence type="ECO:0000313" key="7">
    <source>
        <dbReference type="EMBL" id="BBD79937.1"/>
    </source>
</evidence>